<dbReference type="InterPro" id="IPR001123">
    <property type="entry name" value="LeuE-type"/>
</dbReference>
<feature type="transmembrane region" description="Helical" evidence="6">
    <location>
        <begin position="21"/>
        <end position="48"/>
    </location>
</feature>
<keyword evidence="8" id="KW-1185">Reference proteome</keyword>
<dbReference type="Proteomes" id="UP000324194">
    <property type="component" value="Chromosome 2"/>
</dbReference>
<gene>
    <name evidence="7" type="ORF">AQUSIP_23130</name>
</gene>
<sequence length="191" mass="20789">MVISMPMGPISILCIQRTLYYGIKIGLVTAIGSALADGVYGSIAAFGFTAITDFLTGYQFWIHLLGSLFLLFLGIGMMRSPIRTLHAPLTQETHSMHAFVSAFFLTITNPVTIFSFMAVFAGLGLGSIYKGYDGAVYTVAGIMVGSTLWEFMLSISIKGIFHRSINHTMMRIINYISGSTILAFAALSFKL</sequence>
<evidence type="ECO:0000256" key="4">
    <source>
        <dbReference type="ARBA" id="ARBA00022989"/>
    </source>
</evidence>
<name>A0A5E4PL78_9COXI</name>
<evidence type="ECO:0000256" key="2">
    <source>
        <dbReference type="ARBA" id="ARBA00022475"/>
    </source>
</evidence>
<evidence type="ECO:0000256" key="6">
    <source>
        <dbReference type="SAM" id="Phobius"/>
    </source>
</evidence>
<dbReference type="AlphaFoldDB" id="A0A5E4PL78"/>
<dbReference type="EMBL" id="LR699120">
    <property type="protein sequence ID" value="VVC76986.1"/>
    <property type="molecule type" value="Genomic_DNA"/>
</dbReference>
<evidence type="ECO:0008006" key="9">
    <source>
        <dbReference type="Google" id="ProtNLM"/>
    </source>
</evidence>
<keyword evidence="5 6" id="KW-0472">Membrane</keyword>
<keyword evidence="4 6" id="KW-1133">Transmembrane helix</keyword>
<feature type="transmembrane region" description="Helical" evidence="6">
    <location>
        <begin position="135"/>
        <end position="160"/>
    </location>
</feature>
<proteinExistence type="predicted"/>
<reference evidence="7 8" key="1">
    <citation type="submission" date="2019-08" db="EMBL/GenBank/DDBJ databases">
        <authorList>
            <person name="Guy L."/>
        </authorList>
    </citation>
    <scope>NUCLEOTIDE SEQUENCE [LARGE SCALE GENOMIC DNA]</scope>
    <source>
        <strain evidence="7 8">SGT-108</strain>
    </source>
</reference>
<dbReference type="PANTHER" id="PTHR30086">
    <property type="entry name" value="ARGININE EXPORTER PROTEIN ARGO"/>
    <property type="match status" value="1"/>
</dbReference>
<evidence type="ECO:0000313" key="7">
    <source>
        <dbReference type="EMBL" id="VVC76986.1"/>
    </source>
</evidence>
<dbReference type="Pfam" id="PF01810">
    <property type="entry name" value="LysE"/>
    <property type="match status" value="1"/>
</dbReference>
<accession>A0A5E4PL78</accession>
<feature type="transmembrane region" description="Helical" evidence="6">
    <location>
        <begin position="60"/>
        <end position="78"/>
    </location>
</feature>
<evidence type="ECO:0000256" key="3">
    <source>
        <dbReference type="ARBA" id="ARBA00022692"/>
    </source>
</evidence>
<keyword evidence="3 6" id="KW-0812">Transmembrane</keyword>
<protein>
    <recommendedName>
        <fullName evidence="9">Lysine transporter LysE</fullName>
    </recommendedName>
</protein>
<evidence type="ECO:0000256" key="1">
    <source>
        <dbReference type="ARBA" id="ARBA00004651"/>
    </source>
</evidence>
<dbReference type="KEGG" id="asip:AQUSIP_23130"/>
<dbReference type="GO" id="GO:0015171">
    <property type="term" value="F:amino acid transmembrane transporter activity"/>
    <property type="evidence" value="ECO:0007669"/>
    <property type="project" value="TreeGrafter"/>
</dbReference>
<dbReference type="PANTHER" id="PTHR30086:SF20">
    <property type="entry name" value="ARGININE EXPORTER PROTEIN ARGO-RELATED"/>
    <property type="match status" value="1"/>
</dbReference>
<comment type="subcellular location">
    <subcellularLocation>
        <location evidence="1">Cell membrane</location>
        <topology evidence="1">Multi-pass membrane protein</topology>
    </subcellularLocation>
</comment>
<keyword evidence="2" id="KW-1003">Cell membrane</keyword>
<dbReference type="GO" id="GO:0005886">
    <property type="term" value="C:plasma membrane"/>
    <property type="evidence" value="ECO:0007669"/>
    <property type="project" value="UniProtKB-SubCell"/>
</dbReference>
<evidence type="ECO:0000313" key="8">
    <source>
        <dbReference type="Proteomes" id="UP000324194"/>
    </source>
</evidence>
<feature type="transmembrane region" description="Helical" evidence="6">
    <location>
        <begin position="172"/>
        <end position="189"/>
    </location>
</feature>
<feature type="transmembrane region" description="Helical" evidence="6">
    <location>
        <begin position="99"/>
        <end position="123"/>
    </location>
</feature>
<organism evidence="7 8">
    <name type="scientific">Aquicella siphonis</name>
    <dbReference type="NCBI Taxonomy" id="254247"/>
    <lineage>
        <taxon>Bacteria</taxon>
        <taxon>Pseudomonadati</taxon>
        <taxon>Pseudomonadota</taxon>
        <taxon>Gammaproteobacteria</taxon>
        <taxon>Legionellales</taxon>
        <taxon>Coxiellaceae</taxon>
        <taxon>Aquicella</taxon>
    </lineage>
</organism>
<evidence type="ECO:0000256" key="5">
    <source>
        <dbReference type="ARBA" id="ARBA00023136"/>
    </source>
</evidence>